<accession>A0A8J7I7A6</accession>
<dbReference type="EMBL" id="JAECZA010000159">
    <property type="protein sequence ID" value="MBH8575553.1"/>
    <property type="molecule type" value="Genomic_DNA"/>
</dbReference>
<dbReference type="Proteomes" id="UP000662314">
    <property type="component" value="Unassembled WGS sequence"/>
</dbReference>
<comment type="caution">
    <text evidence="1">The sequence shown here is derived from an EMBL/GenBank/DDBJ whole genome shotgun (WGS) entry which is preliminary data.</text>
</comment>
<sequence>MRNKDSFAHKGEPLRWTGFPAYSKWHRGFKPYFGASSSPYTLHPTPYTRPEGAWSKGGKTSIFPFSLSPLYRTL</sequence>
<evidence type="ECO:0000313" key="2">
    <source>
        <dbReference type="Proteomes" id="UP000662314"/>
    </source>
</evidence>
<evidence type="ECO:0000313" key="1">
    <source>
        <dbReference type="EMBL" id="MBH8575553.1"/>
    </source>
</evidence>
<gene>
    <name evidence="1" type="ORF">I8752_21590</name>
</gene>
<proteinExistence type="predicted"/>
<dbReference type="RefSeq" id="WP_214434332.1">
    <property type="nucleotide sequence ID" value="NZ_JAECZA010000159.1"/>
</dbReference>
<keyword evidence="2" id="KW-1185">Reference proteome</keyword>
<organism evidence="1 2">
    <name type="scientific">Dendronalium phyllosphericum CENA369</name>
    <dbReference type="NCBI Taxonomy" id="1725256"/>
    <lineage>
        <taxon>Bacteria</taxon>
        <taxon>Bacillati</taxon>
        <taxon>Cyanobacteriota</taxon>
        <taxon>Cyanophyceae</taxon>
        <taxon>Nostocales</taxon>
        <taxon>Nostocaceae</taxon>
        <taxon>Dendronalium</taxon>
        <taxon>Dendronalium phyllosphericum</taxon>
    </lineage>
</organism>
<dbReference type="AlphaFoldDB" id="A0A8J7I7A6"/>
<reference evidence="1 2" key="1">
    <citation type="journal article" date="2021" name="Int. J. Syst. Evol. Microbiol.">
        <title>Amazonocrinis nigriterrae gen. nov., sp. nov., Atlanticothrix silvestris gen. nov., sp. nov. and Dendronalium phyllosphericum gen. nov., sp. nov., nostocacean cyanobacteria from Brazilian environments.</title>
        <authorList>
            <person name="Alvarenga D.O."/>
            <person name="Andreote A.P.D."/>
            <person name="Branco L.H.Z."/>
            <person name="Delbaje E."/>
            <person name="Cruz R.B."/>
            <person name="Varani A.M."/>
            <person name="Fiore M.F."/>
        </authorList>
    </citation>
    <scope>NUCLEOTIDE SEQUENCE [LARGE SCALE GENOMIC DNA]</scope>
    <source>
        <strain evidence="1 2">CENA369</strain>
    </source>
</reference>
<name>A0A8J7I7A6_9NOST</name>
<protein>
    <submittedName>
        <fullName evidence="1">Uncharacterized protein</fullName>
    </submittedName>
</protein>